<organism evidence="1 2">
    <name type="scientific">Paraburkholderia phenazinium</name>
    <dbReference type="NCBI Taxonomy" id="60549"/>
    <lineage>
        <taxon>Bacteria</taxon>
        <taxon>Pseudomonadati</taxon>
        <taxon>Pseudomonadota</taxon>
        <taxon>Betaproteobacteria</taxon>
        <taxon>Burkholderiales</taxon>
        <taxon>Burkholderiaceae</taxon>
        <taxon>Paraburkholderia</taxon>
    </lineage>
</organism>
<dbReference type="SUPFAM" id="SSF47598">
    <property type="entry name" value="Ribbon-helix-helix"/>
    <property type="match status" value="1"/>
</dbReference>
<evidence type="ECO:0000313" key="2">
    <source>
        <dbReference type="Proteomes" id="UP000199706"/>
    </source>
</evidence>
<dbReference type="Gene3D" id="1.10.1220.10">
    <property type="entry name" value="Met repressor-like"/>
    <property type="match status" value="1"/>
</dbReference>
<name>A0A1G7Y6M5_9BURK</name>
<accession>A0A1G7Y6M5</accession>
<dbReference type="RefSeq" id="WP_090685350.1">
    <property type="nucleotide sequence ID" value="NZ_FNCJ01000006.1"/>
</dbReference>
<reference evidence="1 2" key="1">
    <citation type="submission" date="2016-10" db="EMBL/GenBank/DDBJ databases">
        <authorList>
            <person name="de Groot N.N."/>
        </authorList>
    </citation>
    <scope>NUCLEOTIDE SEQUENCE [LARGE SCALE GENOMIC DNA]</scope>
    <source>
        <strain evidence="1 2">LMG 2247</strain>
    </source>
</reference>
<evidence type="ECO:0000313" key="1">
    <source>
        <dbReference type="EMBL" id="SDG92101.1"/>
    </source>
</evidence>
<dbReference type="OrthoDB" id="9131215at2"/>
<dbReference type="AlphaFoldDB" id="A0A1G7Y6M5"/>
<sequence>MATTTAATTPDDLAAVKRPRAPRGHAILVKRVHGYLWKKDKDLFAHLVERHKLRMTETFTFEVERWLSGAFELTVNELPDFKTPRDDWPGRQPKPNNAKVGVRFVADLPDKLYKRFKLQCVKLDCSMIEVTSALIQRWNAEHGGR</sequence>
<dbReference type="InterPro" id="IPR013321">
    <property type="entry name" value="Arc_rbn_hlx_hlx"/>
</dbReference>
<dbReference type="GO" id="GO:0006355">
    <property type="term" value="P:regulation of DNA-templated transcription"/>
    <property type="evidence" value="ECO:0007669"/>
    <property type="project" value="InterPro"/>
</dbReference>
<protein>
    <submittedName>
        <fullName evidence="1">Uncharacterized protein</fullName>
    </submittedName>
</protein>
<dbReference type="InterPro" id="IPR010985">
    <property type="entry name" value="Ribbon_hlx_hlx"/>
</dbReference>
<gene>
    <name evidence="1" type="ORF">SAMN05216466_10659</name>
</gene>
<dbReference type="EMBL" id="FNCJ01000006">
    <property type="protein sequence ID" value="SDG92101.1"/>
    <property type="molecule type" value="Genomic_DNA"/>
</dbReference>
<dbReference type="Proteomes" id="UP000199706">
    <property type="component" value="Unassembled WGS sequence"/>
</dbReference>
<proteinExistence type="predicted"/>